<dbReference type="InParanoid" id="A0A2R6QLD4"/>
<protein>
    <submittedName>
        <fullName evidence="1">GDSL esterase/lipase</fullName>
    </submittedName>
</protein>
<reference evidence="2" key="2">
    <citation type="journal article" date="2018" name="BMC Genomics">
        <title>A manually annotated Actinidia chinensis var. chinensis (kiwifruit) genome highlights the challenges associated with draft genomes and gene prediction in plants.</title>
        <authorList>
            <person name="Pilkington S.M."/>
            <person name="Crowhurst R."/>
            <person name="Hilario E."/>
            <person name="Nardozza S."/>
            <person name="Fraser L."/>
            <person name="Peng Y."/>
            <person name="Gunaseelan K."/>
            <person name="Simpson R."/>
            <person name="Tahir J."/>
            <person name="Deroles S.C."/>
            <person name="Templeton K."/>
            <person name="Luo Z."/>
            <person name="Davy M."/>
            <person name="Cheng C."/>
            <person name="McNeilage M."/>
            <person name="Scaglione D."/>
            <person name="Liu Y."/>
            <person name="Zhang Q."/>
            <person name="Datson P."/>
            <person name="De Silva N."/>
            <person name="Gardiner S.E."/>
            <person name="Bassett H."/>
            <person name="Chagne D."/>
            <person name="McCallum J."/>
            <person name="Dzierzon H."/>
            <person name="Deng C."/>
            <person name="Wang Y.Y."/>
            <person name="Barron L."/>
            <person name="Manako K."/>
            <person name="Bowen J."/>
            <person name="Foster T.M."/>
            <person name="Erridge Z.A."/>
            <person name="Tiffin H."/>
            <person name="Waite C.N."/>
            <person name="Davies K.M."/>
            <person name="Grierson E.P."/>
            <person name="Laing W.A."/>
            <person name="Kirk R."/>
            <person name="Chen X."/>
            <person name="Wood M."/>
            <person name="Montefiori M."/>
            <person name="Brummell D.A."/>
            <person name="Schwinn K.E."/>
            <person name="Catanach A."/>
            <person name="Fullerton C."/>
            <person name="Li D."/>
            <person name="Meiyalaghan S."/>
            <person name="Nieuwenhuizen N."/>
            <person name="Read N."/>
            <person name="Prakash R."/>
            <person name="Hunter D."/>
            <person name="Zhang H."/>
            <person name="McKenzie M."/>
            <person name="Knabel M."/>
            <person name="Harris A."/>
            <person name="Allan A.C."/>
            <person name="Gleave A."/>
            <person name="Chen A."/>
            <person name="Janssen B.J."/>
            <person name="Plunkett B."/>
            <person name="Ampomah-Dwamena C."/>
            <person name="Voogd C."/>
            <person name="Leif D."/>
            <person name="Lafferty D."/>
            <person name="Souleyre E.J.F."/>
            <person name="Varkonyi-Gasic E."/>
            <person name="Gambi F."/>
            <person name="Hanley J."/>
            <person name="Yao J.L."/>
            <person name="Cheung J."/>
            <person name="David K.M."/>
            <person name="Warren B."/>
            <person name="Marsh K."/>
            <person name="Snowden K.C."/>
            <person name="Lin-Wang K."/>
            <person name="Brian L."/>
            <person name="Martinez-Sanchez M."/>
            <person name="Wang M."/>
            <person name="Ileperuma N."/>
            <person name="Macnee N."/>
            <person name="Campin R."/>
            <person name="McAtee P."/>
            <person name="Drummond R.S.M."/>
            <person name="Espley R.V."/>
            <person name="Ireland H.S."/>
            <person name="Wu R."/>
            <person name="Atkinson R.G."/>
            <person name="Karunairetnam S."/>
            <person name="Bulley S."/>
            <person name="Chunkath S."/>
            <person name="Hanley Z."/>
            <person name="Storey R."/>
            <person name="Thrimawithana A.H."/>
            <person name="Thomson S."/>
            <person name="David C."/>
            <person name="Testolin R."/>
            <person name="Huang H."/>
            <person name="Hellens R.P."/>
            <person name="Schaffer R.J."/>
        </authorList>
    </citation>
    <scope>NUCLEOTIDE SEQUENCE [LARGE SCALE GENOMIC DNA]</scope>
    <source>
        <strain evidence="2">cv. Red5</strain>
    </source>
</reference>
<organism evidence="1 2">
    <name type="scientific">Actinidia chinensis var. chinensis</name>
    <name type="common">Chinese soft-hair kiwi</name>
    <dbReference type="NCBI Taxonomy" id="1590841"/>
    <lineage>
        <taxon>Eukaryota</taxon>
        <taxon>Viridiplantae</taxon>
        <taxon>Streptophyta</taxon>
        <taxon>Embryophyta</taxon>
        <taxon>Tracheophyta</taxon>
        <taxon>Spermatophyta</taxon>
        <taxon>Magnoliopsida</taxon>
        <taxon>eudicotyledons</taxon>
        <taxon>Gunneridae</taxon>
        <taxon>Pentapetalae</taxon>
        <taxon>asterids</taxon>
        <taxon>Ericales</taxon>
        <taxon>Actinidiaceae</taxon>
        <taxon>Actinidia</taxon>
    </lineage>
</organism>
<evidence type="ECO:0000313" key="2">
    <source>
        <dbReference type="Proteomes" id="UP000241394"/>
    </source>
</evidence>
<comment type="caution">
    <text evidence="1">The sequence shown here is derived from an EMBL/GenBank/DDBJ whole genome shotgun (WGS) entry which is preliminary data.</text>
</comment>
<reference evidence="1 2" key="1">
    <citation type="submission" date="2017-07" db="EMBL/GenBank/DDBJ databases">
        <title>An improved, manually edited Actinidia chinensis var. chinensis (kiwifruit) genome highlights the challenges associated with draft genomes and gene prediction in plants.</title>
        <authorList>
            <person name="Pilkington S."/>
            <person name="Crowhurst R."/>
            <person name="Hilario E."/>
            <person name="Nardozza S."/>
            <person name="Fraser L."/>
            <person name="Peng Y."/>
            <person name="Gunaseelan K."/>
            <person name="Simpson R."/>
            <person name="Tahir J."/>
            <person name="Deroles S."/>
            <person name="Templeton K."/>
            <person name="Luo Z."/>
            <person name="Davy M."/>
            <person name="Cheng C."/>
            <person name="Mcneilage M."/>
            <person name="Scaglione D."/>
            <person name="Liu Y."/>
            <person name="Zhang Q."/>
            <person name="Datson P."/>
            <person name="De Silva N."/>
            <person name="Gardiner S."/>
            <person name="Bassett H."/>
            <person name="Chagne D."/>
            <person name="Mccallum J."/>
            <person name="Dzierzon H."/>
            <person name="Deng C."/>
            <person name="Wang Y.-Y."/>
            <person name="Barron N."/>
            <person name="Manako K."/>
            <person name="Bowen J."/>
            <person name="Foster T."/>
            <person name="Erridge Z."/>
            <person name="Tiffin H."/>
            <person name="Waite C."/>
            <person name="Davies K."/>
            <person name="Grierson E."/>
            <person name="Laing W."/>
            <person name="Kirk R."/>
            <person name="Chen X."/>
            <person name="Wood M."/>
            <person name="Montefiori M."/>
            <person name="Brummell D."/>
            <person name="Schwinn K."/>
            <person name="Catanach A."/>
            <person name="Fullerton C."/>
            <person name="Li D."/>
            <person name="Meiyalaghan S."/>
            <person name="Nieuwenhuizen N."/>
            <person name="Read N."/>
            <person name="Prakash R."/>
            <person name="Hunter D."/>
            <person name="Zhang H."/>
            <person name="Mckenzie M."/>
            <person name="Knabel M."/>
            <person name="Harris A."/>
            <person name="Allan A."/>
            <person name="Chen A."/>
            <person name="Janssen B."/>
            <person name="Plunkett B."/>
            <person name="Dwamena C."/>
            <person name="Voogd C."/>
            <person name="Leif D."/>
            <person name="Lafferty D."/>
            <person name="Souleyre E."/>
            <person name="Varkonyi-Gasic E."/>
            <person name="Gambi F."/>
            <person name="Hanley J."/>
            <person name="Yao J.-L."/>
            <person name="Cheung J."/>
            <person name="David K."/>
            <person name="Warren B."/>
            <person name="Marsh K."/>
            <person name="Snowden K."/>
            <person name="Lin-Wang K."/>
            <person name="Brian L."/>
            <person name="Martinez-Sanchez M."/>
            <person name="Wang M."/>
            <person name="Ileperuma N."/>
            <person name="Macnee N."/>
            <person name="Campin R."/>
            <person name="Mcatee P."/>
            <person name="Drummond R."/>
            <person name="Espley R."/>
            <person name="Ireland H."/>
            <person name="Wu R."/>
            <person name="Atkinson R."/>
            <person name="Karunairetnam S."/>
            <person name="Bulley S."/>
            <person name="Chunkath S."/>
            <person name="Hanley Z."/>
            <person name="Storey R."/>
            <person name="Thrimawithana A."/>
            <person name="Thomson S."/>
            <person name="David C."/>
            <person name="Testolin R."/>
        </authorList>
    </citation>
    <scope>NUCLEOTIDE SEQUENCE [LARGE SCALE GENOMIC DNA]</scope>
    <source>
        <strain evidence="2">cv. Red5</strain>
        <tissue evidence="1">Young leaf</tissue>
    </source>
</reference>
<dbReference type="AlphaFoldDB" id="A0A2R6QLD4"/>
<gene>
    <name evidence="1" type="ORF">CEY00_Acc17291</name>
</gene>
<dbReference type="Proteomes" id="UP000241394">
    <property type="component" value="Chromosome LG15"/>
</dbReference>
<dbReference type="Gramene" id="PSS10197">
    <property type="protein sequence ID" value="PSS10197"/>
    <property type="gene ID" value="CEY00_Acc17291"/>
</dbReference>
<proteinExistence type="predicted"/>
<evidence type="ECO:0000313" key="1">
    <source>
        <dbReference type="EMBL" id="PSS10197.1"/>
    </source>
</evidence>
<accession>A0A2R6QLD4</accession>
<dbReference type="EMBL" id="NKQK01000015">
    <property type="protein sequence ID" value="PSS10197.1"/>
    <property type="molecule type" value="Genomic_DNA"/>
</dbReference>
<sequence>MLRTRIVLGLRKVYRKNIRNSKFCSGDARRRDLGRRGGRVKLRCTEMSIFVENDPRVLLTFENKLCPPLCFSHGRLTKSHTSDFSLSSLPPHCGRLENDFFAESIFVFRASKSFDFFLLATPQKKGFDLITHWCCGADYVKALSSCIPTSVDHPDVENVREINQVYKNSQDNIMLSSTYSLTEISKPQQQQFHTPLLSDELHPRTHTLPDQHKYSYPCMYCCILPALTHNTLSTSPLNIFVHILVYADLNFSIISSVYMYEYRVGFD</sequence>
<name>A0A2R6QLD4_ACTCC</name>
<keyword evidence="2" id="KW-1185">Reference proteome</keyword>